<evidence type="ECO:0000256" key="1">
    <source>
        <dbReference type="SAM" id="Phobius"/>
    </source>
</evidence>
<evidence type="ECO:0000313" key="2">
    <source>
        <dbReference type="EMBL" id="KNE91546.1"/>
    </source>
</evidence>
<gene>
    <name evidence="2" type="ORF">PSTG_15036</name>
</gene>
<keyword evidence="1" id="KW-1133">Transmembrane helix</keyword>
<name>A0A0L0UX96_9BASI</name>
<keyword evidence="1" id="KW-0812">Transmembrane</keyword>
<keyword evidence="1" id="KW-0472">Membrane</keyword>
<reference evidence="3" key="1">
    <citation type="submission" date="2014-03" db="EMBL/GenBank/DDBJ databases">
        <title>The Genome Sequence of Puccinia striiformis f. sp. tritici PST-78.</title>
        <authorList>
            <consortium name="The Broad Institute Genome Sequencing Platform"/>
            <person name="Cuomo C."/>
            <person name="Hulbert S."/>
            <person name="Chen X."/>
            <person name="Walker B."/>
            <person name="Young S.K."/>
            <person name="Zeng Q."/>
            <person name="Gargeya S."/>
            <person name="Fitzgerald M."/>
            <person name="Haas B."/>
            <person name="Abouelleil A."/>
            <person name="Alvarado L."/>
            <person name="Arachchi H.M."/>
            <person name="Berlin A.M."/>
            <person name="Chapman S.B."/>
            <person name="Goldberg J."/>
            <person name="Griggs A."/>
            <person name="Gujja S."/>
            <person name="Hansen M."/>
            <person name="Howarth C."/>
            <person name="Imamovic A."/>
            <person name="Larimer J."/>
            <person name="McCowan C."/>
            <person name="Montmayeur A."/>
            <person name="Murphy C."/>
            <person name="Neiman D."/>
            <person name="Pearson M."/>
            <person name="Priest M."/>
            <person name="Roberts A."/>
            <person name="Saif S."/>
            <person name="Shea T."/>
            <person name="Sisk P."/>
            <person name="Sykes S."/>
            <person name="Wortman J."/>
            <person name="Nusbaum C."/>
            <person name="Birren B."/>
        </authorList>
    </citation>
    <scope>NUCLEOTIDE SEQUENCE [LARGE SCALE GENOMIC DNA]</scope>
    <source>
        <strain evidence="3">race PST-78</strain>
    </source>
</reference>
<organism evidence="2 3">
    <name type="scientific">Puccinia striiformis f. sp. tritici PST-78</name>
    <dbReference type="NCBI Taxonomy" id="1165861"/>
    <lineage>
        <taxon>Eukaryota</taxon>
        <taxon>Fungi</taxon>
        <taxon>Dikarya</taxon>
        <taxon>Basidiomycota</taxon>
        <taxon>Pucciniomycotina</taxon>
        <taxon>Pucciniomycetes</taxon>
        <taxon>Pucciniales</taxon>
        <taxon>Pucciniaceae</taxon>
        <taxon>Puccinia</taxon>
    </lineage>
</organism>
<dbReference type="OrthoDB" id="2517601at2759"/>
<evidence type="ECO:0000313" key="3">
    <source>
        <dbReference type="Proteomes" id="UP000054564"/>
    </source>
</evidence>
<dbReference type="AlphaFoldDB" id="A0A0L0UX96"/>
<feature type="transmembrane region" description="Helical" evidence="1">
    <location>
        <begin position="160"/>
        <end position="181"/>
    </location>
</feature>
<dbReference type="Proteomes" id="UP000054564">
    <property type="component" value="Unassembled WGS sequence"/>
</dbReference>
<sequence>MNLPYSNLPNTRPRISSPLAYELTYKTQQHSSHSHHDNLSTTTTATKPKHSTRLITLFCLCDSLLFFNLARTLTPFIQRHLNALLLNSATPFSHLLSDLLSTPLPTELIVPSLAFIKSLSGFCLLHTGSTIRSYSINSLMVYTLLASSICLSSERTSVSLSILICLLVLVLSSIVICLPLLRLTQVLLDIEDQQAFQANRLTLKSSSLYRKHTSSSSRQSNKLSPQARYQHLMNPF</sequence>
<accession>A0A0L0UX96</accession>
<protein>
    <submittedName>
        <fullName evidence="2">Uncharacterized protein</fullName>
    </submittedName>
</protein>
<proteinExistence type="predicted"/>
<dbReference type="EMBL" id="AJIL01000198">
    <property type="protein sequence ID" value="KNE91546.1"/>
    <property type="molecule type" value="Genomic_DNA"/>
</dbReference>
<comment type="caution">
    <text evidence="2">The sequence shown here is derived from an EMBL/GenBank/DDBJ whole genome shotgun (WGS) entry which is preliminary data.</text>
</comment>
<keyword evidence="3" id="KW-1185">Reference proteome</keyword>